<dbReference type="GO" id="GO:0016020">
    <property type="term" value="C:membrane"/>
    <property type="evidence" value="ECO:0007669"/>
    <property type="project" value="UniProtKB-SubCell"/>
</dbReference>
<dbReference type="GO" id="GO:0006820">
    <property type="term" value="P:monoatomic anion transport"/>
    <property type="evidence" value="ECO:0007669"/>
    <property type="project" value="TreeGrafter"/>
</dbReference>
<feature type="region of interest" description="Disordered" evidence="5">
    <location>
        <begin position="357"/>
        <end position="412"/>
    </location>
</feature>
<evidence type="ECO:0000256" key="1">
    <source>
        <dbReference type="ARBA" id="ARBA00004141"/>
    </source>
</evidence>
<feature type="transmembrane region" description="Helical" evidence="6">
    <location>
        <begin position="76"/>
        <end position="102"/>
    </location>
</feature>
<evidence type="ECO:0000256" key="5">
    <source>
        <dbReference type="SAM" id="MobiDB-lite"/>
    </source>
</evidence>
<gene>
    <name evidence="7" type="ORF">EGW08_011460</name>
</gene>
<dbReference type="AlphaFoldDB" id="A0A433TGT9"/>
<dbReference type="EMBL" id="RQTK01000373">
    <property type="protein sequence ID" value="RUS80790.1"/>
    <property type="molecule type" value="Genomic_DNA"/>
</dbReference>
<evidence type="ECO:0000256" key="6">
    <source>
        <dbReference type="SAM" id="Phobius"/>
    </source>
</evidence>
<feature type="compositionally biased region" description="Polar residues" evidence="5">
    <location>
        <begin position="167"/>
        <end position="176"/>
    </location>
</feature>
<feature type="region of interest" description="Disordered" evidence="5">
    <location>
        <begin position="244"/>
        <end position="305"/>
    </location>
</feature>
<dbReference type="Proteomes" id="UP000271974">
    <property type="component" value="Unassembled WGS sequence"/>
</dbReference>
<evidence type="ECO:0000256" key="3">
    <source>
        <dbReference type="ARBA" id="ARBA00022989"/>
    </source>
</evidence>
<evidence type="ECO:0000313" key="7">
    <source>
        <dbReference type="EMBL" id="RUS80790.1"/>
    </source>
</evidence>
<keyword evidence="2 6" id="KW-0812">Transmembrane</keyword>
<protein>
    <recommendedName>
        <fullName evidence="9">Major facilitator superfamily (MFS) profile domain-containing protein</fullName>
    </recommendedName>
</protein>
<keyword evidence="4 6" id="KW-0472">Membrane</keyword>
<comment type="caution">
    <text evidence="7">The sequence shown here is derived from an EMBL/GenBank/DDBJ whole genome shotgun (WGS) entry which is preliminary data.</text>
</comment>
<evidence type="ECO:0000256" key="4">
    <source>
        <dbReference type="ARBA" id="ARBA00023136"/>
    </source>
</evidence>
<feature type="compositionally biased region" description="Basic and acidic residues" evidence="5">
    <location>
        <begin position="285"/>
        <end position="304"/>
    </location>
</feature>
<keyword evidence="8" id="KW-1185">Reference proteome</keyword>
<dbReference type="PANTHER" id="PTHR11662:SF399">
    <property type="entry name" value="FI19708P1-RELATED"/>
    <property type="match status" value="1"/>
</dbReference>
<keyword evidence="3 6" id="KW-1133">Transmembrane helix</keyword>
<feature type="compositionally biased region" description="Polar residues" evidence="5">
    <location>
        <begin position="390"/>
        <end position="410"/>
    </location>
</feature>
<feature type="transmembrane region" description="Helical" evidence="6">
    <location>
        <begin position="12"/>
        <end position="35"/>
    </location>
</feature>
<accession>A0A433TGT9</accession>
<dbReference type="PROSITE" id="PS51257">
    <property type="entry name" value="PROKAR_LIPOPROTEIN"/>
    <property type="match status" value="1"/>
</dbReference>
<evidence type="ECO:0008006" key="9">
    <source>
        <dbReference type="Google" id="ProtNLM"/>
    </source>
</evidence>
<sequence length="438" mass="47917">MSFFDRDYRWISFSLLLVSSVAQACGVSILAAVPLDMAPRYAGLLTGMFMSVANLVSVSGPPIVSVLTPTGSYPEWQAVLIMVGAVNILNGLVFAIFGSASIQPWARSQRKSMAEVVSPFVTMGRRMSTFMDRPPITPITTLPGGGNPTGGSDFAFKLDVEANSSELKNGRANSFTSDDDEEEEEEEKEEEVSGTFFGDAGGIPLKYIDADEGRDLVASGGMDNEAFNDEVGGGVVRAATRSEEGGIHGSETATVHCDNDAVDAGDDDDETDRSEDSDDDGEEEEKSHIDNEGENETKNENDYKRNKRKRAFSEFGLEVSRLPVDLNLLPQNEMASELSKEDRRRKVPVFDRPVEMSRQTDTEKMVEQLPNESDSQYSNETQENGKLEDSTGNSEHVNNHQFGQDFSTNGEIPIRKMGEQDGIVDNGLCTTQIISIRL</sequence>
<proteinExistence type="predicted"/>
<feature type="region of interest" description="Disordered" evidence="5">
    <location>
        <begin position="167"/>
        <end position="202"/>
    </location>
</feature>
<feature type="compositionally biased region" description="Acidic residues" evidence="5">
    <location>
        <begin position="177"/>
        <end position="192"/>
    </location>
</feature>
<dbReference type="SUPFAM" id="SSF103473">
    <property type="entry name" value="MFS general substrate transporter"/>
    <property type="match status" value="1"/>
</dbReference>
<evidence type="ECO:0000256" key="2">
    <source>
        <dbReference type="ARBA" id="ARBA00022692"/>
    </source>
</evidence>
<feature type="compositionally biased region" description="Polar residues" evidence="5">
    <location>
        <begin position="370"/>
        <end position="382"/>
    </location>
</feature>
<dbReference type="InterPro" id="IPR036259">
    <property type="entry name" value="MFS_trans_sf"/>
</dbReference>
<feature type="transmembrane region" description="Helical" evidence="6">
    <location>
        <begin position="42"/>
        <end position="64"/>
    </location>
</feature>
<dbReference type="GO" id="GO:0022857">
    <property type="term" value="F:transmembrane transporter activity"/>
    <property type="evidence" value="ECO:0007669"/>
    <property type="project" value="TreeGrafter"/>
</dbReference>
<name>A0A433TGT9_ELYCH</name>
<dbReference type="PANTHER" id="PTHR11662">
    <property type="entry name" value="SOLUTE CARRIER FAMILY 17"/>
    <property type="match status" value="1"/>
</dbReference>
<evidence type="ECO:0000313" key="8">
    <source>
        <dbReference type="Proteomes" id="UP000271974"/>
    </source>
</evidence>
<feature type="compositionally biased region" description="Acidic residues" evidence="5">
    <location>
        <begin position="260"/>
        <end position="284"/>
    </location>
</feature>
<dbReference type="OrthoDB" id="6160692at2759"/>
<reference evidence="7 8" key="1">
    <citation type="submission" date="2019-01" db="EMBL/GenBank/DDBJ databases">
        <title>A draft genome assembly of the solar-powered sea slug Elysia chlorotica.</title>
        <authorList>
            <person name="Cai H."/>
            <person name="Li Q."/>
            <person name="Fang X."/>
            <person name="Li J."/>
            <person name="Curtis N.E."/>
            <person name="Altenburger A."/>
            <person name="Shibata T."/>
            <person name="Feng M."/>
            <person name="Maeda T."/>
            <person name="Schwartz J.A."/>
            <person name="Shigenobu S."/>
            <person name="Lundholm N."/>
            <person name="Nishiyama T."/>
            <person name="Yang H."/>
            <person name="Hasebe M."/>
            <person name="Li S."/>
            <person name="Pierce S.K."/>
            <person name="Wang J."/>
        </authorList>
    </citation>
    <scope>NUCLEOTIDE SEQUENCE [LARGE SCALE GENOMIC DNA]</scope>
    <source>
        <strain evidence="7">EC2010</strain>
        <tissue evidence="7">Whole organism of an adult</tissue>
    </source>
</reference>
<dbReference type="InterPro" id="IPR050382">
    <property type="entry name" value="MFS_Na/Anion_cotransporter"/>
</dbReference>
<dbReference type="STRING" id="188477.A0A433TGT9"/>
<organism evidence="7 8">
    <name type="scientific">Elysia chlorotica</name>
    <name type="common">Eastern emerald elysia</name>
    <name type="synonym">Sea slug</name>
    <dbReference type="NCBI Taxonomy" id="188477"/>
    <lineage>
        <taxon>Eukaryota</taxon>
        <taxon>Metazoa</taxon>
        <taxon>Spiralia</taxon>
        <taxon>Lophotrochozoa</taxon>
        <taxon>Mollusca</taxon>
        <taxon>Gastropoda</taxon>
        <taxon>Heterobranchia</taxon>
        <taxon>Euthyneura</taxon>
        <taxon>Panpulmonata</taxon>
        <taxon>Sacoglossa</taxon>
        <taxon>Placobranchoidea</taxon>
        <taxon>Plakobranchidae</taxon>
        <taxon>Elysia</taxon>
    </lineage>
</organism>
<comment type="subcellular location">
    <subcellularLocation>
        <location evidence="1">Membrane</location>
        <topology evidence="1">Multi-pass membrane protein</topology>
    </subcellularLocation>
</comment>
<feature type="compositionally biased region" description="Basic and acidic residues" evidence="5">
    <location>
        <begin position="357"/>
        <end position="366"/>
    </location>
</feature>